<evidence type="ECO:0008006" key="3">
    <source>
        <dbReference type="Google" id="ProtNLM"/>
    </source>
</evidence>
<dbReference type="InterPro" id="IPR007612">
    <property type="entry name" value="LOR"/>
</dbReference>
<name>A0A8J5G6D5_ZINOF</name>
<gene>
    <name evidence="1" type="ORF">ZIOFF_047635</name>
</gene>
<evidence type="ECO:0000313" key="2">
    <source>
        <dbReference type="Proteomes" id="UP000734854"/>
    </source>
</evidence>
<comment type="caution">
    <text evidence="1">The sequence shown here is derived from an EMBL/GenBank/DDBJ whole genome shotgun (WGS) entry which is preliminary data.</text>
</comment>
<dbReference type="PANTHER" id="PTHR31087">
    <property type="match status" value="1"/>
</dbReference>
<reference evidence="1 2" key="1">
    <citation type="submission" date="2020-08" db="EMBL/GenBank/DDBJ databases">
        <title>Plant Genome Project.</title>
        <authorList>
            <person name="Zhang R.-G."/>
        </authorList>
    </citation>
    <scope>NUCLEOTIDE SEQUENCE [LARGE SCALE GENOMIC DNA]</scope>
    <source>
        <tissue evidence="1">Rhizome</tissue>
    </source>
</reference>
<dbReference type="Proteomes" id="UP000734854">
    <property type="component" value="Unassembled WGS sequence"/>
</dbReference>
<dbReference type="PANTHER" id="PTHR31087:SF131">
    <property type="entry name" value="TRANSLATION INITIATION FACTOR 2B FAMILY PROTEIN, PUTATIVE, EXPRESSED-RELATED"/>
    <property type="match status" value="1"/>
</dbReference>
<keyword evidence="2" id="KW-1185">Reference proteome</keyword>
<dbReference type="AlphaFoldDB" id="A0A8J5G6D5"/>
<proteinExistence type="predicted"/>
<evidence type="ECO:0000313" key="1">
    <source>
        <dbReference type="EMBL" id="KAG6492670.1"/>
    </source>
</evidence>
<sequence length="201" mass="21663">MAKVHPNAAHGPLEMAVVREEDGGGAAAVLTVWQKSLLFGCSGFTVFDGQGNLAFRVDVYGGDAAAGALVLMDSSGTPLLTLRRKKLSLGETWMIFNGEDAADTVYSVKRHVSLRQGKAIAHVTPRRRGGAGGGYEIEGLYARRNCKVYDEGRRVVAEVRRKETVGGVALGEDVFRLVVELDFDACLAMAFVIVLDQMFGR</sequence>
<dbReference type="OrthoDB" id="748129at2759"/>
<dbReference type="EMBL" id="JACMSC010000013">
    <property type="protein sequence ID" value="KAG6492670.1"/>
    <property type="molecule type" value="Genomic_DNA"/>
</dbReference>
<dbReference type="Pfam" id="PF04525">
    <property type="entry name" value="LOR"/>
    <property type="match status" value="1"/>
</dbReference>
<accession>A0A8J5G6D5</accession>
<organism evidence="1 2">
    <name type="scientific">Zingiber officinale</name>
    <name type="common">Ginger</name>
    <name type="synonym">Amomum zingiber</name>
    <dbReference type="NCBI Taxonomy" id="94328"/>
    <lineage>
        <taxon>Eukaryota</taxon>
        <taxon>Viridiplantae</taxon>
        <taxon>Streptophyta</taxon>
        <taxon>Embryophyta</taxon>
        <taxon>Tracheophyta</taxon>
        <taxon>Spermatophyta</taxon>
        <taxon>Magnoliopsida</taxon>
        <taxon>Liliopsida</taxon>
        <taxon>Zingiberales</taxon>
        <taxon>Zingiberaceae</taxon>
        <taxon>Zingiber</taxon>
    </lineage>
</organism>
<protein>
    <recommendedName>
        <fullName evidence="3">Protein LURP-one-related 8</fullName>
    </recommendedName>
</protein>